<dbReference type="SUPFAM" id="SSF81383">
    <property type="entry name" value="F-box domain"/>
    <property type="match status" value="1"/>
</dbReference>
<dbReference type="Pfam" id="PF12937">
    <property type="entry name" value="F-box-like"/>
    <property type="match status" value="1"/>
</dbReference>
<keyword evidence="5" id="KW-1185">Reference proteome</keyword>
<keyword evidence="2" id="KW-0833">Ubl conjugation pathway</keyword>
<evidence type="ECO:0000313" key="5">
    <source>
        <dbReference type="Proteomes" id="UP001652624"/>
    </source>
</evidence>
<protein>
    <submittedName>
        <fullName evidence="6">F-box and leucine-rich protein 22</fullName>
    </submittedName>
</protein>
<dbReference type="InterPro" id="IPR032675">
    <property type="entry name" value="LRR_dom_sf"/>
</dbReference>
<evidence type="ECO:0000256" key="2">
    <source>
        <dbReference type="ARBA" id="ARBA00022786"/>
    </source>
</evidence>
<sequence length="220" mass="24320">MHLTQLNRECLLHLFSFLDADSRSSLAATCPQLRAVFEDPALWSCLHFRSAAELARAHFVLGPALRSLAVCWPPSRVRGCGVEDWLKSALQRSICSRHESLVSDLLRRVCARCPNLTTLTLAGCGHVTDDCLTGVLLRCPRLRTLRLENCARVTNRTLAAAAAHGHALSTLHVDFCRNVSAAGLRQLRDARPHLRLSADRSAEMAPDLPPEPAPRRRAPR</sequence>
<keyword evidence="1" id="KW-0433">Leucine-rich repeat</keyword>
<evidence type="ECO:0000256" key="3">
    <source>
        <dbReference type="SAM" id="MobiDB-lite"/>
    </source>
</evidence>
<evidence type="ECO:0000259" key="4">
    <source>
        <dbReference type="Pfam" id="PF12937"/>
    </source>
</evidence>
<evidence type="ECO:0000256" key="1">
    <source>
        <dbReference type="ARBA" id="ARBA00022614"/>
    </source>
</evidence>
<dbReference type="InterPro" id="IPR006553">
    <property type="entry name" value="Leu-rich_rpt_Cys-con_subtyp"/>
</dbReference>
<dbReference type="SUPFAM" id="SSF52047">
    <property type="entry name" value="RNI-like"/>
    <property type="match status" value="1"/>
</dbReference>
<dbReference type="Gene3D" id="3.80.10.10">
    <property type="entry name" value="Ribonuclease Inhibitor"/>
    <property type="match status" value="1"/>
</dbReference>
<dbReference type="Proteomes" id="UP001652624">
    <property type="component" value="Chromosome 16"/>
</dbReference>
<dbReference type="InterPro" id="IPR001810">
    <property type="entry name" value="F-box_dom"/>
</dbReference>
<gene>
    <name evidence="6" type="primary">FBXL22</name>
</gene>
<accession>A0ABM3W189</accession>
<name>A0ABM3W189_ERIEU</name>
<dbReference type="Gene3D" id="1.20.1280.50">
    <property type="match status" value="1"/>
</dbReference>
<feature type="region of interest" description="Disordered" evidence="3">
    <location>
        <begin position="198"/>
        <end position="220"/>
    </location>
</feature>
<reference evidence="6" key="1">
    <citation type="submission" date="2025-08" db="UniProtKB">
        <authorList>
            <consortium name="RefSeq"/>
        </authorList>
    </citation>
    <scope>IDENTIFICATION</scope>
</reference>
<dbReference type="InterPro" id="IPR036047">
    <property type="entry name" value="F-box-like_dom_sf"/>
</dbReference>
<evidence type="ECO:0000313" key="6">
    <source>
        <dbReference type="RefSeq" id="XP_060030342.1"/>
    </source>
</evidence>
<organism evidence="5 6">
    <name type="scientific">Erinaceus europaeus</name>
    <name type="common">Western European hedgehog</name>
    <dbReference type="NCBI Taxonomy" id="9365"/>
    <lineage>
        <taxon>Eukaryota</taxon>
        <taxon>Metazoa</taxon>
        <taxon>Chordata</taxon>
        <taxon>Craniata</taxon>
        <taxon>Vertebrata</taxon>
        <taxon>Euteleostomi</taxon>
        <taxon>Mammalia</taxon>
        <taxon>Eutheria</taxon>
        <taxon>Laurasiatheria</taxon>
        <taxon>Eulipotyphla</taxon>
        <taxon>Erinaceidae</taxon>
        <taxon>Erinaceinae</taxon>
        <taxon>Erinaceus</taxon>
    </lineage>
</organism>
<feature type="domain" description="F-box" evidence="4">
    <location>
        <begin position="9"/>
        <end position="49"/>
    </location>
</feature>
<proteinExistence type="predicted"/>
<dbReference type="PANTHER" id="PTHR13318">
    <property type="entry name" value="PARTNER OF PAIRED, ISOFORM B-RELATED"/>
    <property type="match status" value="1"/>
</dbReference>
<dbReference type="RefSeq" id="XP_060030342.1">
    <property type="nucleotide sequence ID" value="XM_060174359.1"/>
</dbReference>
<dbReference type="SMART" id="SM00367">
    <property type="entry name" value="LRR_CC"/>
    <property type="match status" value="3"/>
</dbReference>
<dbReference type="GeneID" id="103123615"/>